<protein>
    <submittedName>
        <fullName evidence="1">Uncharacterized protein</fullName>
    </submittedName>
</protein>
<dbReference type="OrthoDB" id="66620at2759"/>
<name>A0A5B7GCG5_PORTR</name>
<evidence type="ECO:0000313" key="1">
    <source>
        <dbReference type="EMBL" id="MPC56602.1"/>
    </source>
</evidence>
<dbReference type="AlphaFoldDB" id="A0A5B7GCG5"/>
<organism evidence="1 2">
    <name type="scientific">Portunus trituberculatus</name>
    <name type="common">Swimming crab</name>
    <name type="synonym">Neptunus trituberculatus</name>
    <dbReference type="NCBI Taxonomy" id="210409"/>
    <lineage>
        <taxon>Eukaryota</taxon>
        <taxon>Metazoa</taxon>
        <taxon>Ecdysozoa</taxon>
        <taxon>Arthropoda</taxon>
        <taxon>Crustacea</taxon>
        <taxon>Multicrustacea</taxon>
        <taxon>Malacostraca</taxon>
        <taxon>Eumalacostraca</taxon>
        <taxon>Eucarida</taxon>
        <taxon>Decapoda</taxon>
        <taxon>Pleocyemata</taxon>
        <taxon>Brachyura</taxon>
        <taxon>Eubrachyura</taxon>
        <taxon>Portunoidea</taxon>
        <taxon>Portunidae</taxon>
        <taxon>Portuninae</taxon>
        <taxon>Portunus</taxon>
    </lineage>
</organism>
<proteinExistence type="predicted"/>
<dbReference type="Proteomes" id="UP000324222">
    <property type="component" value="Unassembled WGS sequence"/>
</dbReference>
<comment type="caution">
    <text evidence="1">The sequence shown here is derived from an EMBL/GenBank/DDBJ whole genome shotgun (WGS) entry which is preliminary data.</text>
</comment>
<dbReference type="EMBL" id="VSRR010014072">
    <property type="protein sequence ID" value="MPC56602.1"/>
    <property type="molecule type" value="Genomic_DNA"/>
</dbReference>
<keyword evidence="2" id="KW-1185">Reference proteome</keyword>
<evidence type="ECO:0000313" key="2">
    <source>
        <dbReference type="Proteomes" id="UP000324222"/>
    </source>
</evidence>
<reference evidence="1 2" key="1">
    <citation type="submission" date="2019-05" db="EMBL/GenBank/DDBJ databases">
        <title>Another draft genome of Portunus trituberculatus and its Hox gene families provides insights of decapod evolution.</title>
        <authorList>
            <person name="Jeong J.-H."/>
            <person name="Song I."/>
            <person name="Kim S."/>
            <person name="Choi T."/>
            <person name="Kim D."/>
            <person name="Ryu S."/>
            <person name="Kim W."/>
        </authorList>
    </citation>
    <scope>NUCLEOTIDE SEQUENCE [LARGE SCALE GENOMIC DNA]</scope>
    <source>
        <tissue evidence="1">Muscle</tissue>
    </source>
</reference>
<gene>
    <name evidence="1" type="ORF">E2C01_050566</name>
</gene>
<accession>A0A5B7GCG5</accession>
<sequence>MVMSERGSAHAGTRRELTTLLGITNMPALEDHQLGETDSLLGSEHNYKFDSSDGSDGYYYKELEDWTHYPGKRISYGTCKQREGITLIWRELSVYVPGKKTCFTRRHNQYQPVKKVLSNVFGAVQPGSLLAMMGAR</sequence>